<dbReference type="RefSeq" id="WP_204730197.1">
    <property type="nucleotide sequence ID" value="NZ_JAFBDK010000014.1"/>
</dbReference>
<dbReference type="Proteomes" id="UP001597561">
    <property type="component" value="Unassembled WGS sequence"/>
</dbReference>
<reference evidence="2" key="1">
    <citation type="journal article" date="2019" name="Int. J. Syst. Evol. Microbiol.">
        <title>The Global Catalogue of Microorganisms (GCM) 10K type strain sequencing project: providing services to taxonomists for standard genome sequencing and annotation.</title>
        <authorList>
            <consortium name="The Broad Institute Genomics Platform"/>
            <consortium name="The Broad Institute Genome Sequencing Center for Infectious Disease"/>
            <person name="Wu L."/>
            <person name="Ma J."/>
        </authorList>
    </citation>
    <scope>NUCLEOTIDE SEQUENCE [LARGE SCALE GENOMIC DNA]</scope>
    <source>
        <strain evidence="2">KCTC 13528</strain>
    </source>
</reference>
<gene>
    <name evidence="1" type="ORF">ACFS5P_01125</name>
</gene>
<name>A0ABW5ZC36_9BACL</name>
<protein>
    <submittedName>
        <fullName evidence="1">WbqC family protein</fullName>
    </submittedName>
</protein>
<evidence type="ECO:0000313" key="1">
    <source>
        <dbReference type="EMBL" id="MFD2910470.1"/>
    </source>
</evidence>
<dbReference type="EMBL" id="JBHUPG010000001">
    <property type="protein sequence ID" value="MFD2910470.1"/>
    <property type="molecule type" value="Genomic_DNA"/>
</dbReference>
<dbReference type="Pfam" id="PF08889">
    <property type="entry name" value="WbqC"/>
    <property type="match status" value="1"/>
</dbReference>
<proteinExistence type="predicted"/>
<evidence type="ECO:0000313" key="2">
    <source>
        <dbReference type="Proteomes" id="UP001597561"/>
    </source>
</evidence>
<keyword evidence="2" id="KW-1185">Reference proteome</keyword>
<sequence length="260" mass="30509">MKCAIMQPTYMPWIGYFSMIDKVDIFVFLDDVQLVKRSWQVRNKIKSNDNELILSIPVVKDKERIDRFINNTSYNDNLEWKAAHLKSIKYSYSKSKYFDEVYSFIERLYLKKHISLADFNIEVIKSVCNKIGIDTELITSSSVIKEQENKDGLLASICQSLNANYYLSAPGSAQYIEQNNPGGEFTKRKIGLYYHIYNHPIYNQLGKDFISHIGIYDLLFNEGFVNALTIIRSGYQRDLFYLDYRNKYMHNQEGEKNEDI</sequence>
<accession>A0ABW5ZC36</accession>
<dbReference type="InterPro" id="IPR014985">
    <property type="entry name" value="WbqC"/>
</dbReference>
<organism evidence="1 2">
    <name type="scientific">Jeotgalibacillus terrae</name>
    <dbReference type="NCBI Taxonomy" id="587735"/>
    <lineage>
        <taxon>Bacteria</taxon>
        <taxon>Bacillati</taxon>
        <taxon>Bacillota</taxon>
        <taxon>Bacilli</taxon>
        <taxon>Bacillales</taxon>
        <taxon>Caryophanaceae</taxon>
        <taxon>Jeotgalibacillus</taxon>
    </lineage>
</organism>
<comment type="caution">
    <text evidence="1">The sequence shown here is derived from an EMBL/GenBank/DDBJ whole genome shotgun (WGS) entry which is preliminary data.</text>
</comment>